<feature type="compositionally biased region" description="Basic and acidic residues" evidence="1">
    <location>
        <begin position="15"/>
        <end position="24"/>
    </location>
</feature>
<gene>
    <name evidence="2" type="ORF">MNBD_PLANCTO02-749</name>
</gene>
<evidence type="ECO:0000256" key="1">
    <source>
        <dbReference type="SAM" id="MobiDB-lite"/>
    </source>
</evidence>
<feature type="non-terminal residue" evidence="2">
    <location>
        <position position="30"/>
    </location>
</feature>
<dbReference type="EMBL" id="UOGL01000028">
    <property type="protein sequence ID" value="VAX36050.1"/>
    <property type="molecule type" value="Genomic_DNA"/>
</dbReference>
<accession>A0A3B1DM77</accession>
<proteinExistence type="predicted"/>
<feature type="region of interest" description="Disordered" evidence="1">
    <location>
        <begin position="1"/>
        <end position="30"/>
    </location>
</feature>
<dbReference type="AlphaFoldDB" id="A0A3B1DM77"/>
<protein>
    <submittedName>
        <fullName evidence="2">Uncharacterized protein</fullName>
    </submittedName>
</protein>
<evidence type="ECO:0000313" key="2">
    <source>
        <dbReference type="EMBL" id="VAX36050.1"/>
    </source>
</evidence>
<name>A0A3B1DM77_9ZZZZ</name>
<reference evidence="2" key="1">
    <citation type="submission" date="2018-06" db="EMBL/GenBank/DDBJ databases">
        <authorList>
            <person name="Zhirakovskaya E."/>
        </authorList>
    </citation>
    <scope>NUCLEOTIDE SEQUENCE</scope>
</reference>
<organism evidence="2">
    <name type="scientific">hydrothermal vent metagenome</name>
    <dbReference type="NCBI Taxonomy" id="652676"/>
    <lineage>
        <taxon>unclassified sequences</taxon>
        <taxon>metagenomes</taxon>
        <taxon>ecological metagenomes</taxon>
    </lineage>
</organism>
<sequence>MLGKGRQLKSSLQNDSKKFCRHTADAAGLR</sequence>